<evidence type="ECO:0000313" key="4">
    <source>
        <dbReference type="Proteomes" id="UP000002051"/>
    </source>
</evidence>
<dbReference type="HOGENOM" id="CLU_1818720_0_0_1"/>
<keyword evidence="1" id="KW-0472">Membrane</keyword>
<dbReference type="Proteomes" id="UP000002051">
    <property type="component" value="Chromosome 5"/>
</dbReference>
<dbReference type="AlphaFoldDB" id="G7KGU4"/>
<feature type="transmembrane region" description="Helical" evidence="1">
    <location>
        <begin position="85"/>
        <end position="105"/>
    </location>
</feature>
<keyword evidence="1" id="KW-1133">Transmembrane helix</keyword>
<evidence type="ECO:0000313" key="3">
    <source>
        <dbReference type="EnsemblPlants" id="AES99421"/>
    </source>
</evidence>
<proteinExistence type="predicted"/>
<reference evidence="3" key="3">
    <citation type="submission" date="2015-04" db="UniProtKB">
        <authorList>
            <consortium name="EnsemblPlants"/>
        </authorList>
    </citation>
    <scope>IDENTIFICATION</scope>
    <source>
        <strain evidence="3">cv. Jemalong A17</strain>
    </source>
</reference>
<reference evidence="2 4" key="1">
    <citation type="journal article" date="2011" name="Nature">
        <title>The Medicago genome provides insight into the evolution of rhizobial symbioses.</title>
        <authorList>
            <person name="Young N.D."/>
            <person name="Debelle F."/>
            <person name="Oldroyd G.E."/>
            <person name="Geurts R."/>
            <person name="Cannon S.B."/>
            <person name="Udvardi M.K."/>
            <person name="Benedito V.A."/>
            <person name="Mayer K.F."/>
            <person name="Gouzy J."/>
            <person name="Schoof H."/>
            <person name="Van de Peer Y."/>
            <person name="Proost S."/>
            <person name="Cook D.R."/>
            <person name="Meyers B.C."/>
            <person name="Spannagl M."/>
            <person name="Cheung F."/>
            <person name="De Mita S."/>
            <person name="Krishnakumar V."/>
            <person name="Gundlach H."/>
            <person name="Zhou S."/>
            <person name="Mudge J."/>
            <person name="Bharti A.K."/>
            <person name="Murray J.D."/>
            <person name="Naoumkina M.A."/>
            <person name="Rosen B."/>
            <person name="Silverstein K.A."/>
            <person name="Tang H."/>
            <person name="Rombauts S."/>
            <person name="Zhao P.X."/>
            <person name="Zhou P."/>
            <person name="Barbe V."/>
            <person name="Bardou P."/>
            <person name="Bechner M."/>
            <person name="Bellec A."/>
            <person name="Berger A."/>
            <person name="Berges H."/>
            <person name="Bidwell S."/>
            <person name="Bisseling T."/>
            <person name="Choisne N."/>
            <person name="Couloux A."/>
            <person name="Denny R."/>
            <person name="Deshpande S."/>
            <person name="Dai X."/>
            <person name="Doyle J.J."/>
            <person name="Dudez A.M."/>
            <person name="Farmer A.D."/>
            <person name="Fouteau S."/>
            <person name="Franken C."/>
            <person name="Gibelin C."/>
            <person name="Gish J."/>
            <person name="Goldstein S."/>
            <person name="Gonzalez A.J."/>
            <person name="Green P.J."/>
            <person name="Hallab A."/>
            <person name="Hartog M."/>
            <person name="Hua A."/>
            <person name="Humphray S.J."/>
            <person name="Jeong D.H."/>
            <person name="Jing Y."/>
            <person name="Jocker A."/>
            <person name="Kenton S.M."/>
            <person name="Kim D.J."/>
            <person name="Klee K."/>
            <person name="Lai H."/>
            <person name="Lang C."/>
            <person name="Lin S."/>
            <person name="Macmil S.L."/>
            <person name="Magdelenat G."/>
            <person name="Matthews L."/>
            <person name="McCorrison J."/>
            <person name="Monaghan E.L."/>
            <person name="Mun J.H."/>
            <person name="Najar F.Z."/>
            <person name="Nicholson C."/>
            <person name="Noirot C."/>
            <person name="O'Bleness M."/>
            <person name="Paule C.R."/>
            <person name="Poulain J."/>
            <person name="Prion F."/>
            <person name="Qin B."/>
            <person name="Qu C."/>
            <person name="Retzel E.F."/>
            <person name="Riddle C."/>
            <person name="Sallet E."/>
            <person name="Samain S."/>
            <person name="Samson N."/>
            <person name="Sanders I."/>
            <person name="Saurat O."/>
            <person name="Scarpelli C."/>
            <person name="Schiex T."/>
            <person name="Segurens B."/>
            <person name="Severin A.J."/>
            <person name="Sherrier D.J."/>
            <person name="Shi R."/>
            <person name="Sims S."/>
            <person name="Singer S.R."/>
            <person name="Sinharoy S."/>
            <person name="Sterck L."/>
            <person name="Viollet A."/>
            <person name="Wang B.B."/>
            <person name="Wang K."/>
            <person name="Wang M."/>
            <person name="Wang X."/>
            <person name="Warfsmann J."/>
            <person name="Weissenbach J."/>
            <person name="White D.D."/>
            <person name="White J.D."/>
            <person name="Wiley G.B."/>
            <person name="Wincker P."/>
            <person name="Xing Y."/>
            <person name="Yang L."/>
            <person name="Yao Z."/>
            <person name="Ying F."/>
            <person name="Zhai J."/>
            <person name="Zhou L."/>
            <person name="Zuber A."/>
            <person name="Denarie J."/>
            <person name="Dixon R.A."/>
            <person name="May G.D."/>
            <person name="Schwartz D.C."/>
            <person name="Rogers J."/>
            <person name="Quetier F."/>
            <person name="Town C.D."/>
            <person name="Roe B.A."/>
        </authorList>
    </citation>
    <scope>NUCLEOTIDE SEQUENCE [LARGE SCALE GENOMIC DNA]</scope>
    <source>
        <strain evidence="2">A17</strain>
        <strain evidence="3 4">cv. Jemalong A17</strain>
    </source>
</reference>
<keyword evidence="1 2" id="KW-0812">Transmembrane</keyword>
<dbReference type="EnsemblPlants" id="AES99421">
    <property type="protein sequence ID" value="AES99421"/>
    <property type="gene ID" value="MTR_5g080630"/>
</dbReference>
<name>G7KGU4_MEDTR</name>
<protein>
    <submittedName>
        <fullName evidence="2">Transmembrane protein, putative</fullName>
    </submittedName>
</protein>
<evidence type="ECO:0000256" key="1">
    <source>
        <dbReference type="SAM" id="Phobius"/>
    </source>
</evidence>
<evidence type="ECO:0000313" key="2">
    <source>
        <dbReference type="EMBL" id="AES99421.1"/>
    </source>
</evidence>
<sequence length="142" mass="15966">MNTSRDFLPFCYGRYVLKCARISRVSEDSQNFISKAKNLEEVEVLDNDYVDGADSTCQYIDDNLDIDMDCDQNGELSDVPDNESVAASAVSISAIYGALILFFWADYRVTSRKGLKILITDENGDCIDNTTNVVYKEVFQNV</sequence>
<keyword evidence="4" id="KW-1185">Reference proteome</keyword>
<reference evidence="2 4" key="2">
    <citation type="journal article" date="2014" name="BMC Genomics">
        <title>An improved genome release (version Mt4.0) for the model legume Medicago truncatula.</title>
        <authorList>
            <person name="Tang H."/>
            <person name="Krishnakumar V."/>
            <person name="Bidwell S."/>
            <person name="Rosen B."/>
            <person name="Chan A."/>
            <person name="Zhou S."/>
            <person name="Gentzbittel L."/>
            <person name="Childs K.L."/>
            <person name="Yandell M."/>
            <person name="Gundlach H."/>
            <person name="Mayer K.F."/>
            <person name="Schwartz D.C."/>
            <person name="Town C.D."/>
        </authorList>
    </citation>
    <scope>GENOME REANNOTATION</scope>
    <source>
        <strain evidence="3 4">cv. Jemalong A17</strain>
    </source>
</reference>
<dbReference type="EMBL" id="CM001221">
    <property type="protein sequence ID" value="AES99421.1"/>
    <property type="molecule type" value="Genomic_DNA"/>
</dbReference>
<organism evidence="2 4">
    <name type="scientific">Medicago truncatula</name>
    <name type="common">Barrel medic</name>
    <name type="synonym">Medicago tribuloides</name>
    <dbReference type="NCBI Taxonomy" id="3880"/>
    <lineage>
        <taxon>Eukaryota</taxon>
        <taxon>Viridiplantae</taxon>
        <taxon>Streptophyta</taxon>
        <taxon>Embryophyta</taxon>
        <taxon>Tracheophyta</taxon>
        <taxon>Spermatophyta</taxon>
        <taxon>Magnoliopsida</taxon>
        <taxon>eudicotyledons</taxon>
        <taxon>Gunneridae</taxon>
        <taxon>Pentapetalae</taxon>
        <taxon>rosids</taxon>
        <taxon>fabids</taxon>
        <taxon>Fabales</taxon>
        <taxon>Fabaceae</taxon>
        <taxon>Papilionoideae</taxon>
        <taxon>50 kb inversion clade</taxon>
        <taxon>NPAAA clade</taxon>
        <taxon>Hologalegina</taxon>
        <taxon>IRL clade</taxon>
        <taxon>Trifolieae</taxon>
        <taxon>Medicago</taxon>
    </lineage>
</organism>
<accession>G7KGU4</accession>
<gene>
    <name evidence="2" type="ordered locus">MTR_5g080630</name>
</gene>
<dbReference type="PaxDb" id="3880-AES99421"/>